<dbReference type="OrthoDB" id="10630530at2759"/>
<dbReference type="AlphaFoldDB" id="A0A4V2K174"/>
<reference evidence="1" key="1">
    <citation type="submission" date="2019-01" db="EMBL/GenBank/DDBJ databases">
        <title>Draft genome sequences of three monokaryotic isolates of the white-rot basidiomycete fungus Dichomitus squalens.</title>
        <authorList>
            <consortium name="DOE Joint Genome Institute"/>
            <person name="Lopez S.C."/>
            <person name="Andreopoulos B."/>
            <person name="Pangilinan J."/>
            <person name="Lipzen A."/>
            <person name="Riley R."/>
            <person name="Ahrendt S."/>
            <person name="Ng V."/>
            <person name="Barry K."/>
            <person name="Daum C."/>
            <person name="Grigoriev I.V."/>
            <person name="Hilden K.S."/>
            <person name="Makela M.R."/>
            <person name="de Vries R.P."/>
        </authorList>
    </citation>
    <scope>NUCLEOTIDE SEQUENCE [LARGE SCALE GENOMIC DNA]</scope>
    <source>
        <strain evidence="1">OM18370.1</strain>
    </source>
</reference>
<name>A0A4V2K174_9APHY</name>
<proteinExistence type="predicted"/>
<accession>A0A4V2K174</accession>
<organism evidence="1">
    <name type="scientific">Dichomitus squalens</name>
    <dbReference type="NCBI Taxonomy" id="114155"/>
    <lineage>
        <taxon>Eukaryota</taxon>
        <taxon>Fungi</taxon>
        <taxon>Dikarya</taxon>
        <taxon>Basidiomycota</taxon>
        <taxon>Agaricomycotina</taxon>
        <taxon>Agaricomycetes</taxon>
        <taxon>Polyporales</taxon>
        <taxon>Polyporaceae</taxon>
        <taxon>Dichomitus</taxon>
    </lineage>
</organism>
<dbReference type="Proteomes" id="UP000292957">
    <property type="component" value="Unassembled WGS sequence"/>
</dbReference>
<dbReference type="EMBL" id="ML143398">
    <property type="protein sequence ID" value="TBU31683.1"/>
    <property type="molecule type" value="Genomic_DNA"/>
</dbReference>
<gene>
    <name evidence="1" type="ORF">BD311DRAFT_752252</name>
</gene>
<protein>
    <submittedName>
        <fullName evidence="1">Uncharacterized protein</fullName>
    </submittedName>
</protein>
<evidence type="ECO:0000313" key="1">
    <source>
        <dbReference type="EMBL" id="TBU31683.1"/>
    </source>
</evidence>
<sequence>MTLETAEHIASGLAHVIPVGQAAITAAKQTFHKTTIIAGIVHDGKEALHFVCNILTDDETKAALARVDLLERLIDQYAAYATVGNRLTKRLDSVKMWNIRQKHQLHSEISTWRNDVIRFKIHVMDKSDWARLGLNVETTSLQGESIDGIEIRPTTALPGATLPSASVTTLVALEWPNDTEGATDEDAILALDPMADTRSQYSATDSMHGNPWHNYEPKGRAATAEVIRDASRETPFSLMRLLSLALRPNARRCEQA</sequence>